<organism evidence="1">
    <name type="scientific">freshwater metagenome</name>
    <dbReference type="NCBI Taxonomy" id="449393"/>
    <lineage>
        <taxon>unclassified sequences</taxon>
        <taxon>metagenomes</taxon>
        <taxon>ecological metagenomes</taxon>
    </lineage>
</organism>
<gene>
    <name evidence="1" type="ORF">UFOPK3004_01790</name>
</gene>
<name>A0A6J6ZHL6_9ZZZZ</name>
<protein>
    <submittedName>
        <fullName evidence="1">Unannotated protein</fullName>
    </submittedName>
</protein>
<accession>A0A6J6ZHL6</accession>
<dbReference type="AlphaFoldDB" id="A0A6J6ZHL6"/>
<dbReference type="InterPro" id="IPR029044">
    <property type="entry name" value="Nucleotide-diphossugar_trans"/>
</dbReference>
<evidence type="ECO:0000313" key="1">
    <source>
        <dbReference type="EMBL" id="CAB4820285.1"/>
    </source>
</evidence>
<proteinExistence type="predicted"/>
<sequence length="297" mass="32879">MPELVAEKTEQVGDTALVLFAYNRPAALANTITSITASLDALAREMPEHRGAPIVISLDGPRPTAESRRLIQSVEEIARARFPAARVRQEPVNRGLPSVLLATLNELFDSPQITRALCIEDDVELSTTSLLALLTLSDSLRNSGATEKGHVIGAAPMHADGSVEHQALLIDVYAHRATRALLEEYITTFSLDGADRDGAYGLRDHDAITRWSCALAEAAGLAAPLGTSQDRMRELAWRRAGVLLEGTPMRLVKHRGLWGQHNTPWYALRTGQLFQRLNREPWDRLKMDLERFMCERS</sequence>
<dbReference type="EMBL" id="CAFAAL010000234">
    <property type="protein sequence ID" value="CAB4820285.1"/>
    <property type="molecule type" value="Genomic_DNA"/>
</dbReference>
<reference evidence="1" key="1">
    <citation type="submission" date="2020-05" db="EMBL/GenBank/DDBJ databases">
        <authorList>
            <person name="Chiriac C."/>
            <person name="Salcher M."/>
            <person name="Ghai R."/>
            <person name="Kavagutti S V."/>
        </authorList>
    </citation>
    <scope>NUCLEOTIDE SEQUENCE</scope>
</reference>
<dbReference type="Gene3D" id="3.90.550.10">
    <property type="entry name" value="Spore Coat Polysaccharide Biosynthesis Protein SpsA, Chain A"/>
    <property type="match status" value="1"/>
</dbReference>